<gene>
    <name evidence="1" type="ORF">PDE_01991</name>
</gene>
<accession>S7Z8W6</accession>
<proteinExistence type="predicted"/>
<dbReference type="EMBL" id="KB644409">
    <property type="protein sequence ID" value="EPS27050.1"/>
    <property type="molecule type" value="Genomic_DNA"/>
</dbReference>
<name>S7Z8W6_PENO1</name>
<evidence type="ECO:0000313" key="1">
    <source>
        <dbReference type="EMBL" id="EPS27050.1"/>
    </source>
</evidence>
<keyword evidence="2" id="KW-1185">Reference proteome</keyword>
<dbReference type="AlphaFoldDB" id="S7Z8W6"/>
<protein>
    <submittedName>
        <fullName evidence="1">Uncharacterized protein</fullName>
    </submittedName>
</protein>
<dbReference type="OrthoDB" id="4922812at2759"/>
<dbReference type="HOGENOM" id="CLU_1030960_0_0_1"/>
<reference evidence="1 2" key="1">
    <citation type="journal article" date="2013" name="PLoS ONE">
        <title>Genomic and secretomic analyses reveal unique features of the lignocellulolytic enzyme system of Penicillium decumbens.</title>
        <authorList>
            <person name="Liu G."/>
            <person name="Zhang L."/>
            <person name="Wei X."/>
            <person name="Zou G."/>
            <person name="Qin Y."/>
            <person name="Ma L."/>
            <person name="Li J."/>
            <person name="Zheng H."/>
            <person name="Wang S."/>
            <person name="Wang C."/>
            <person name="Xun L."/>
            <person name="Zhao G.-P."/>
            <person name="Zhou Z."/>
            <person name="Qu Y."/>
        </authorList>
    </citation>
    <scope>NUCLEOTIDE SEQUENCE [LARGE SCALE GENOMIC DNA]</scope>
    <source>
        <strain evidence="2">114-2 / CGMCC 5302</strain>
    </source>
</reference>
<evidence type="ECO:0000313" key="2">
    <source>
        <dbReference type="Proteomes" id="UP000019376"/>
    </source>
</evidence>
<dbReference type="Proteomes" id="UP000019376">
    <property type="component" value="Unassembled WGS sequence"/>
</dbReference>
<organism evidence="1 2">
    <name type="scientific">Penicillium oxalicum (strain 114-2 / CGMCC 5302)</name>
    <name type="common">Penicillium decumbens</name>
    <dbReference type="NCBI Taxonomy" id="933388"/>
    <lineage>
        <taxon>Eukaryota</taxon>
        <taxon>Fungi</taxon>
        <taxon>Dikarya</taxon>
        <taxon>Ascomycota</taxon>
        <taxon>Pezizomycotina</taxon>
        <taxon>Eurotiomycetes</taxon>
        <taxon>Eurotiomycetidae</taxon>
        <taxon>Eurotiales</taxon>
        <taxon>Aspergillaceae</taxon>
        <taxon>Penicillium</taxon>
    </lineage>
</organism>
<sequence>MLHPFSHINPCTFHTHLDLRYDPKVVALLSRIVVFTAVLFYHTIWHAPTYHRKFAKSQLGLSLHVVTGLFEYFRYWLSTARSKFYTSQTAVPLPDELDLLCSLVWSWTSLMLVRTLRRGDPLTTRPPYQVAACMRPFATAAAYLFRIPSLHTLSVYTLEGFIWTRLAIFYFSRTPYLNDLVKASTIYAISVPLAAVFSIRQSQVPGASVVFLLAMSLTRSLNQWVSRQSQALRDPQIKETKPMWERRLVVGLRTLGFVELDELRVVAKEQALEMKVHDEYVQETWD</sequence>
<dbReference type="eggNOG" id="ENOG502RPR3">
    <property type="taxonomic scope" value="Eukaryota"/>
</dbReference>
<dbReference type="PhylomeDB" id="S7Z8W6"/>